<sequence>MTSRPPNKPRSFSLPERFHSWSAGWKVHPGSPSEPAGRLEVDAKDHGPYREGERDGKERASFFSGGEMASLSPPAAPCEFSVTEGEGKGKGLVQQDTLEAAPGKASESPRKDQSKKEDLKAKQAAERNAKFLGDKNKILRQNDAKRRQKDAKTLFLRSSFRMREEGKEKRRENWRGGRQSMDTRLSLSQGKAAKAAILREKDKAMNQRLCRLSKIVQEAKGIKSWEEHEAERGKIFWIRNVLKEMGKLKKAASKSRAEGNR</sequence>
<dbReference type="AlphaFoldDB" id="A0A0G4IDI9"/>
<proteinExistence type="predicted"/>
<feature type="compositionally biased region" description="Basic and acidic residues" evidence="1">
    <location>
        <begin position="107"/>
        <end position="145"/>
    </location>
</feature>
<dbReference type="EMBL" id="CDMZ01005845">
    <property type="protein sequence ID" value="CEM55132.1"/>
    <property type="molecule type" value="Genomic_DNA"/>
</dbReference>
<name>A0A0G4IDI9_9ALVE</name>
<gene>
    <name evidence="2" type="ORF">Cvel_13287</name>
</gene>
<accession>A0A0G4IDI9</accession>
<evidence type="ECO:0000256" key="1">
    <source>
        <dbReference type="SAM" id="MobiDB-lite"/>
    </source>
</evidence>
<reference evidence="2" key="1">
    <citation type="submission" date="2014-11" db="EMBL/GenBank/DDBJ databases">
        <authorList>
            <person name="Otto D Thomas"/>
            <person name="Naeem Raeece"/>
        </authorList>
    </citation>
    <scope>NUCLEOTIDE SEQUENCE</scope>
</reference>
<organism evidence="2">
    <name type="scientific">Chromera velia CCMP2878</name>
    <dbReference type="NCBI Taxonomy" id="1169474"/>
    <lineage>
        <taxon>Eukaryota</taxon>
        <taxon>Sar</taxon>
        <taxon>Alveolata</taxon>
        <taxon>Colpodellida</taxon>
        <taxon>Chromeraceae</taxon>
        <taxon>Chromera</taxon>
    </lineage>
</organism>
<feature type="compositionally biased region" description="Basic and acidic residues" evidence="1">
    <location>
        <begin position="37"/>
        <end position="60"/>
    </location>
</feature>
<evidence type="ECO:0000313" key="2">
    <source>
        <dbReference type="EMBL" id="CEM55132.1"/>
    </source>
</evidence>
<feature type="compositionally biased region" description="Basic and acidic residues" evidence="1">
    <location>
        <begin position="161"/>
        <end position="175"/>
    </location>
</feature>
<protein>
    <submittedName>
        <fullName evidence="2">Uncharacterized protein</fullName>
    </submittedName>
</protein>
<dbReference type="VEuPathDB" id="CryptoDB:Cvel_13287"/>
<feature type="region of interest" description="Disordered" evidence="1">
    <location>
        <begin position="22"/>
        <end position="188"/>
    </location>
</feature>